<proteinExistence type="inferred from homology"/>
<evidence type="ECO:0000256" key="2">
    <source>
        <dbReference type="SAM" id="Coils"/>
    </source>
</evidence>
<evidence type="ECO:0000313" key="3">
    <source>
        <dbReference type="EnsemblProtists" id="EOD08666"/>
    </source>
</evidence>
<dbReference type="KEGG" id="ehx:EMIHUDRAFT_217412"/>
<dbReference type="InterPro" id="IPR011599">
    <property type="entry name" value="PFD_alpha_archaea"/>
</dbReference>
<dbReference type="GeneID" id="17254673"/>
<dbReference type="GO" id="GO:0016272">
    <property type="term" value="C:prefoldin complex"/>
    <property type="evidence" value="ECO:0007669"/>
    <property type="project" value="InterPro"/>
</dbReference>
<dbReference type="InterPro" id="IPR009053">
    <property type="entry name" value="Prefoldin"/>
</dbReference>
<dbReference type="PANTHER" id="PTHR12674:SF2">
    <property type="entry name" value="PREFOLDIN SUBUNIT 5"/>
    <property type="match status" value="1"/>
</dbReference>
<organism evidence="3 4">
    <name type="scientific">Emiliania huxleyi (strain CCMP1516)</name>
    <dbReference type="NCBI Taxonomy" id="280463"/>
    <lineage>
        <taxon>Eukaryota</taxon>
        <taxon>Haptista</taxon>
        <taxon>Haptophyta</taxon>
        <taxon>Prymnesiophyceae</taxon>
        <taxon>Isochrysidales</taxon>
        <taxon>Noelaerhabdaceae</taxon>
        <taxon>Emiliania</taxon>
    </lineage>
</organism>
<dbReference type="NCBIfam" id="TIGR00293">
    <property type="entry name" value="prefoldin subunit alpha"/>
    <property type="match status" value="1"/>
</dbReference>
<dbReference type="GO" id="GO:1990113">
    <property type="term" value="P:RNA polymerase I assembly"/>
    <property type="evidence" value="ECO:0007669"/>
    <property type="project" value="TreeGrafter"/>
</dbReference>
<dbReference type="OMA" id="QAKFKAC"/>
<dbReference type="CDD" id="cd23157">
    <property type="entry name" value="Prefoldin_5"/>
    <property type="match status" value="1"/>
</dbReference>
<dbReference type="Proteomes" id="UP000013827">
    <property type="component" value="Unassembled WGS sequence"/>
</dbReference>
<dbReference type="InterPro" id="IPR004127">
    <property type="entry name" value="Prefoldin_subunit_alpha"/>
</dbReference>
<dbReference type="STRING" id="2903.R1DCU8"/>
<dbReference type="eggNOG" id="KOG3048">
    <property type="taxonomic scope" value="Eukaryota"/>
</dbReference>
<keyword evidence="4" id="KW-1185">Reference proteome</keyword>
<dbReference type="GO" id="GO:0051082">
    <property type="term" value="F:unfolded protein binding"/>
    <property type="evidence" value="ECO:0007669"/>
    <property type="project" value="InterPro"/>
</dbReference>
<reference evidence="4" key="1">
    <citation type="journal article" date="2013" name="Nature">
        <title>Pan genome of the phytoplankton Emiliania underpins its global distribution.</title>
        <authorList>
            <person name="Read B.A."/>
            <person name="Kegel J."/>
            <person name="Klute M.J."/>
            <person name="Kuo A."/>
            <person name="Lefebvre S.C."/>
            <person name="Maumus F."/>
            <person name="Mayer C."/>
            <person name="Miller J."/>
            <person name="Monier A."/>
            <person name="Salamov A."/>
            <person name="Young J."/>
            <person name="Aguilar M."/>
            <person name="Claverie J.M."/>
            <person name="Frickenhaus S."/>
            <person name="Gonzalez K."/>
            <person name="Herman E.K."/>
            <person name="Lin Y.C."/>
            <person name="Napier J."/>
            <person name="Ogata H."/>
            <person name="Sarno A.F."/>
            <person name="Shmutz J."/>
            <person name="Schroeder D."/>
            <person name="de Vargas C."/>
            <person name="Verret F."/>
            <person name="von Dassow P."/>
            <person name="Valentin K."/>
            <person name="Van de Peer Y."/>
            <person name="Wheeler G."/>
            <person name="Dacks J.B."/>
            <person name="Delwiche C.F."/>
            <person name="Dyhrman S.T."/>
            <person name="Glockner G."/>
            <person name="John U."/>
            <person name="Richards T."/>
            <person name="Worden A.Z."/>
            <person name="Zhang X."/>
            <person name="Grigoriev I.V."/>
            <person name="Allen A.E."/>
            <person name="Bidle K."/>
            <person name="Borodovsky M."/>
            <person name="Bowler C."/>
            <person name="Brownlee C."/>
            <person name="Cock J.M."/>
            <person name="Elias M."/>
            <person name="Gladyshev V.N."/>
            <person name="Groth M."/>
            <person name="Guda C."/>
            <person name="Hadaegh A."/>
            <person name="Iglesias-Rodriguez M.D."/>
            <person name="Jenkins J."/>
            <person name="Jones B.M."/>
            <person name="Lawson T."/>
            <person name="Leese F."/>
            <person name="Lindquist E."/>
            <person name="Lobanov A."/>
            <person name="Lomsadze A."/>
            <person name="Malik S.B."/>
            <person name="Marsh M.E."/>
            <person name="Mackinder L."/>
            <person name="Mock T."/>
            <person name="Mueller-Roeber B."/>
            <person name="Pagarete A."/>
            <person name="Parker M."/>
            <person name="Probert I."/>
            <person name="Quesneville H."/>
            <person name="Raines C."/>
            <person name="Rensing S.A."/>
            <person name="Riano-Pachon D.M."/>
            <person name="Richier S."/>
            <person name="Rokitta S."/>
            <person name="Shiraiwa Y."/>
            <person name="Soanes D.M."/>
            <person name="van der Giezen M."/>
            <person name="Wahlund T.M."/>
            <person name="Williams B."/>
            <person name="Wilson W."/>
            <person name="Wolfe G."/>
            <person name="Wurch L.L."/>
        </authorList>
    </citation>
    <scope>NUCLEOTIDE SEQUENCE</scope>
</reference>
<evidence type="ECO:0000256" key="1">
    <source>
        <dbReference type="ARBA" id="ARBA00010048"/>
    </source>
</evidence>
<dbReference type="Gene3D" id="1.10.287.370">
    <property type="match status" value="1"/>
</dbReference>
<dbReference type="PANTHER" id="PTHR12674">
    <property type="entry name" value="PREFOLDIN SUBUNIT 5"/>
    <property type="match status" value="1"/>
</dbReference>
<evidence type="ECO:0008006" key="5">
    <source>
        <dbReference type="Google" id="ProtNLM"/>
    </source>
</evidence>
<dbReference type="GO" id="GO:1990115">
    <property type="term" value="P:RNA polymerase III assembly"/>
    <property type="evidence" value="ECO:0007669"/>
    <property type="project" value="TreeGrafter"/>
</dbReference>
<name>A0A0D3IBN1_EMIH1</name>
<dbReference type="GO" id="GO:1990114">
    <property type="term" value="P:RNA polymerase II core complex assembly"/>
    <property type="evidence" value="ECO:0007669"/>
    <property type="project" value="TreeGrafter"/>
</dbReference>
<dbReference type="PaxDb" id="2903-EOD08666"/>
<dbReference type="RefSeq" id="XP_005761095.1">
    <property type="nucleotide sequence ID" value="XM_005761038.1"/>
</dbReference>
<feature type="coiled-coil region" evidence="2">
    <location>
        <begin position="25"/>
        <end position="52"/>
    </location>
</feature>
<dbReference type="EnsemblProtists" id="EOD08666">
    <property type="protein sequence ID" value="EOD08666"/>
    <property type="gene ID" value="EMIHUDRAFT_217412"/>
</dbReference>
<dbReference type="GO" id="GO:0005737">
    <property type="term" value="C:cytoplasm"/>
    <property type="evidence" value="ECO:0007669"/>
    <property type="project" value="TreeGrafter"/>
</dbReference>
<protein>
    <recommendedName>
        <fullName evidence="5">Prefoldin subunit 5</fullName>
    </recommendedName>
</protein>
<accession>A0A0D3IBN1</accession>
<dbReference type="SUPFAM" id="SSF46579">
    <property type="entry name" value="Prefoldin"/>
    <property type="match status" value="1"/>
</dbReference>
<reference evidence="3" key="2">
    <citation type="submission" date="2024-10" db="UniProtKB">
        <authorList>
            <consortium name="EnsemblProtists"/>
        </authorList>
    </citation>
    <scope>IDENTIFICATION</scope>
</reference>
<dbReference type="GO" id="GO:0006457">
    <property type="term" value="P:protein folding"/>
    <property type="evidence" value="ECO:0007669"/>
    <property type="project" value="InterPro"/>
</dbReference>
<dbReference type="HOGENOM" id="CLU_091867_0_2_1"/>
<dbReference type="AlphaFoldDB" id="A0A0D3IBN1"/>
<sequence length="158" mass="17011">MAAGAAPSAGLEEETGGISLHSLSYEQLMQLKNSIEEELQGLQGAHQQLQVSTKKLQISKAALDELTKTSEGTRMLVPITSSLYVPGETSALQSCLVDVGTGYYIEKSVAEAQAFMDRKIELMANQTVGVRQAAAIKGQHMQQAMQVLNEKRFAAKQG</sequence>
<keyword evidence="2" id="KW-0175">Coiled coil</keyword>
<comment type="similarity">
    <text evidence="1">Belongs to the prefoldin subunit alpha family.</text>
</comment>
<evidence type="ECO:0000313" key="4">
    <source>
        <dbReference type="Proteomes" id="UP000013827"/>
    </source>
</evidence>
<dbReference type="Pfam" id="PF02996">
    <property type="entry name" value="Prefoldin"/>
    <property type="match status" value="1"/>
</dbReference>